<evidence type="ECO:0008006" key="5">
    <source>
        <dbReference type="Google" id="ProtNLM"/>
    </source>
</evidence>
<dbReference type="EMBL" id="CP000828">
    <property type="protein sequence ID" value="ABW30249.1"/>
    <property type="molecule type" value="Genomic_DNA"/>
</dbReference>
<accession>B0C799</accession>
<organism evidence="2 4">
    <name type="scientific">Acaryochloris marina (strain MBIC 11017)</name>
    <dbReference type="NCBI Taxonomy" id="329726"/>
    <lineage>
        <taxon>Bacteria</taxon>
        <taxon>Bacillati</taxon>
        <taxon>Cyanobacteriota</taxon>
        <taxon>Cyanophyceae</taxon>
        <taxon>Acaryochloridales</taxon>
        <taxon>Acaryochloridaceae</taxon>
        <taxon>Acaryochloris</taxon>
    </lineage>
</organism>
<dbReference type="HOGENOM" id="CLU_073820_10_1_3"/>
<evidence type="ECO:0000313" key="4">
    <source>
        <dbReference type="Proteomes" id="UP000000268"/>
    </source>
</evidence>
<gene>
    <name evidence="1" type="ordered locus">AM1_0504</name>
    <name evidence="2" type="ordered locus">AM1_5111</name>
    <name evidence="3" type="ordered locus">AM1_5288</name>
</gene>
<evidence type="ECO:0000313" key="1">
    <source>
        <dbReference type="EMBL" id="ABW25558.1"/>
    </source>
</evidence>
<proteinExistence type="predicted"/>
<dbReference type="Proteomes" id="UP000000268">
    <property type="component" value="Chromosome"/>
</dbReference>
<name>B0C799_ACAM1</name>
<dbReference type="KEGG" id="amr:AM1_0504"/>
<protein>
    <recommendedName>
        <fullName evidence="5">Transposase</fullName>
    </recommendedName>
</protein>
<evidence type="ECO:0000313" key="2">
    <source>
        <dbReference type="EMBL" id="ABW30076.1"/>
    </source>
</evidence>
<keyword evidence="4" id="KW-1185">Reference proteome</keyword>
<reference evidence="2 4" key="1">
    <citation type="journal article" date="2008" name="Proc. Natl. Acad. Sci. U.S.A.">
        <title>Niche adaptation and genome expansion in the chlorophyll d-producing cyanobacterium Acaryochloris marina.</title>
        <authorList>
            <person name="Swingley W.D."/>
            <person name="Chen M."/>
            <person name="Cheung P.C."/>
            <person name="Conrad A.L."/>
            <person name="Dejesa L.C."/>
            <person name="Hao J."/>
            <person name="Honchak B.M."/>
            <person name="Karbach L.E."/>
            <person name="Kurdoglu A."/>
            <person name="Lahiri S."/>
            <person name="Mastrian S.D."/>
            <person name="Miyashita H."/>
            <person name="Page L."/>
            <person name="Ramakrishna P."/>
            <person name="Satoh S."/>
            <person name="Sattley W.M."/>
            <person name="Shimada Y."/>
            <person name="Taylor H.L."/>
            <person name="Tomo T."/>
            <person name="Tsuchiya T."/>
            <person name="Wang Z.T."/>
            <person name="Raymond J."/>
            <person name="Mimuro M."/>
            <person name="Blankenship R.E."/>
            <person name="Touchman J.W."/>
        </authorList>
    </citation>
    <scope>NUCLEOTIDE SEQUENCE [LARGE SCALE GENOMIC DNA]</scope>
    <source>
        <strain evidence="4">MBIC 11017</strain>
        <strain evidence="2">MBIC11017</strain>
    </source>
</reference>
<dbReference type="KEGG" id="amr:AM1_5288"/>
<sequence length="46" mass="5659">MGIEHINRSLKIFRILSERYRNRRRRYALRCNLIAAIYNYELSLTT</sequence>
<evidence type="ECO:0000313" key="3">
    <source>
        <dbReference type="EMBL" id="ABW30249.1"/>
    </source>
</evidence>
<dbReference type="EMBL" id="CP000828">
    <property type="protein sequence ID" value="ABW25558.1"/>
    <property type="molecule type" value="Genomic_DNA"/>
</dbReference>
<dbReference type="KEGG" id="amr:AM1_5111"/>
<dbReference type="AlphaFoldDB" id="B0C799"/>
<dbReference type="EMBL" id="CP000828">
    <property type="protein sequence ID" value="ABW30076.1"/>
    <property type="molecule type" value="Genomic_DNA"/>
</dbReference>